<keyword evidence="4" id="KW-0326">Glycosidase</keyword>
<proteinExistence type="inferred from homology"/>
<dbReference type="SUPFAM" id="SSF49899">
    <property type="entry name" value="Concanavalin A-like lectins/glucanases"/>
    <property type="match status" value="1"/>
</dbReference>
<dbReference type="InterPro" id="IPR013320">
    <property type="entry name" value="ConA-like_dom_sf"/>
</dbReference>
<feature type="region of interest" description="Disordered" evidence="5">
    <location>
        <begin position="1"/>
        <end position="35"/>
    </location>
</feature>
<evidence type="ECO:0000256" key="5">
    <source>
        <dbReference type="SAM" id="MobiDB-lite"/>
    </source>
</evidence>
<dbReference type="GO" id="GO:0005975">
    <property type="term" value="P:carbohydrate metabolic process"/>
    <property type="evidence" value="ECO:0007669"/>
    <property type="project" value="InterPro"/>
</dbReference>
<keyword evidence="3" id="KW-0378">Hydrolase</keyword>
<comment type="caution">
    <text evidence="8">The sequence shown here is derived from an EMBL/GenBank/DDBJ whole genome shotgun (WGS) entry which is preliminary data.</text>
</comment>
<dbReference type="PANTHER" id="PTHR10963">
    <property type="entry name" value="GLYCOSYL HYDROLASE-RELATED"/>
    <property type="match status" value="1"/>
</dbReference>
<feature type="compositionally biased region" description="Polar residues" evidence="5">
    <location>
        <begin position="14"/>
        <end position="24"/>
    </location>
</feature>
<dbReference type="GeneID" id="40723966"/>
<organism evidence="8 9">
    <name type="scientific">Sporisorium graminicola</name>
    <dbReference type="NCBI Taxonomy" id="280036"/>
    <lineage>
        <taxon>Eukaryota</taxon>
        <taxon>Fungi</taxon>
        <taxon>Dikarya</taxon>
        <taxon>Basidiomycota</taxon>
        <taxon>Ustilaginomycotina</taxon>
        <taxon>Ustilaginomycetes</taxon>
        <taxon>Ustilaginales</taxon>
        <taxon>Ustilaginaceae</taxon>
        <taxon>Sporisorium</taxon>
    </lineage>
</organism>
<dbReference type="RefSeq" id="XP_029741759.1">
    <property type="nucleotide sequence ID" value="XM_029881671.1"/>
</dbReference>
<dbReference type="OrthoDB" id="4781at2759"/>
<evidence type="ECO:0000256" key="4">
    <source>
        <dbReference type="ARBA" id="ARBA00023295"/>
    </source>
</evidence>
<evidence type="ECO:0000313" key="8">
    <source>
        <dbReference type="EMBL" id="TKY89774.1"/>
    </source>
</evidence>
<feature type="transmembrane region" description="Helical" evidence="6">
    <location>
        <begin position="53"/>
        <end position="75"/>
    </location>
</feature>
<dbReference type="KEGG" id="sgra:EX895_001071"/>
<feature type="domain" description="GH16" evidence="7">
    <location>
        <begin position="118"/>
        <end position="444"/>
    </location>
</feature>
<keyword evidence="6" id="KW-1133">Transmembrane helix</keyword>
<dbReference type="Pfam" id="PF00722">
    <property type="entry name" value="Glyco_hydro_16"/>
    <property type="match status" value="1"/>
</dbReference>
<dbReference type="AlphaFoldDB" id="A0A4U7KY41"/>
<evidence type="ECO:0000259" key="7">
    <source>
        <dbReference type="PROSITE" id="PS51762"/>
    </source>
</evidence>
<keyword evidence="2" id="KW-0732">Signal</keyword>
<evidence type="ECO:0000256" key="1">
    <source>
        <dbReference type="ARBA" id="ARBA00006865"/>
    </source>
</evidence>
<dbReference type="GO" id="GO:0004553">
    <property type="term" value="F:hydrolase activity, hydrolyzing O-glycosyl compounds"/>
    <property type="evidence" value="ECO:0007669"/>
    <property type="project" value="InterPro"/>
</dbReference>
<dbReference type="InterPro" id="IPR008263">
    <property type="entry name" value="GH16_AS"/>
</dbReference>
<keyword evidence="9" id="KW-1185">Reference proteome</keyword>
<evidence type="ECO:0000256" key="6">
    <source>
        <dbReference type="SAM" id="Phobius"/>
    </source>
</evidence>
<name>A0A4U7KY41_9BASI</name>
<dbReference type="Proteomes" id="UP000306050">
    <property type="component" value="Chromosome SGRAM_10"/>
</dbReference>
<dbReference type="InterPro" id="IPR000757">
    <property type="entry name" value="Beta-glucanase-like"/>
</dbReference>
<gene>
    <name evidence="8" type="ORF">EX895_001071</name>
</gene>
<dbReference type="PROSITE" id="PS51762">
    <property type="entry name" value="GH16_2"/>
    <property type="match status" value="1"/>
</dbReference>
<dbReference type="Gene3D" id="2.60.120.200">
    <property type="match status" value="1"/>
</dbReference>
<protein>
    <recommendedName>
        <fullName evidence="7">GH16 domain-containing protein</fullName>
    </recommendedName>
</protein>
<evidence type="ECO:0000313" key="9">
    <source>
        <dbReference type="Proteomes" id="UP000306050"/>
    </source>
</evidence>
<comment type="similarity">
    <text evidence="1">Belongs to the glycosyl hydrolase 16 family.</text>
</comment>
<evidence type="ECO:0000256" key="3">
    <source>
        <dbReference type="ARBA" id="ARBA00022801"/>
    </source>
</evidence>
<keyword evidence="6" id="KW-0812">Transmembrane</keyword>
<sequence length="444" mass="50850">MFRPSNGASEFRSTRVSPQQILEESTTRKKGRKDDQGDLYWTQSRAGRRSQRYGCLILLVGIIAGSLMGGMRIGLELLSYYKDQGKYCLVMEDNFDGPLNTTLWQHEVSVGGNGNGEFQWDQASPQNSYTEDGNLYIVPTLTADVIGEANIYDGYTVNLTADGTCTQKESKWTEIDRKIPMQIAINSTHTNCQAHSNATLGTVIPPVRSARLTTKGTAAIRYGRVEVRARMPTGDWLWPAVWMMPRDAVYGDWPRSGEIDIFESDGNKPTWRYDVHSNSMRSTLHFGYDPDHNLQRKWGGIRLLWRKYFNEDYHTFGLEWDEHGIWTWERSRNYRVLNKKFKNFAIDREPVQRDKNGVLIPPPNPWLLSNSKAAPFDQYFYLILNVAVGSTNGYFANSPWSNSDPNAARAFIEAKDHTWGPTWPQDPKKRGMAIDYVKMWQRCG</sequence>
<dbReference type="PANTHER" id="PTHR10963:SF55">
    <property type="entry name" value="GLYCOSIDE HYDROLASE FAMILY 16 PROTEIN"/>
    <property type="match status" value="1"/>
</dbReference>
<reference evidence="8 9" key="1">
    <citation type="submission" date="2019-05" db="EMBL/GenBank/DDBJ databases">
        <title>Sporisorium graminicola CBS 10092 draft sequencing and annotation.</title>
        <authorList>
            <person name="Solano-Gonzalez S."/>
            <person name="Caddick M.X."/>
            <person name="Darby A."/>
        </authorList>
    </citation>
    <scope>NUCLEOTIDE SEQUENCE [LARGE SCALE GENOMIC DNA]</scope>
    <source>
        <strain evidence="8 9">CBS 10092</strain>
    </source>
</reference>
<dbReference type="EMBL" id="SRRM01000003">
    <property type="protein sequence ID" value="TKY89774.1"/>
    <property type="molecule type" value="Genomic_DNA"/>
</dbReference>
<accession>A0A4U7KY41</accession>
<dbReference type="PROSITE" id="PS01034">
    <property type="entry name" value="GH16_1"/>
    <property type="match status" value="1"/>
</dbReference>
<keyword evidence="6" id="KW-0472">Membrane</keyword>
<dbReference type="InterPro" id="IPR050546">
    <property type="entry name" value="Glycosyl_Hydrlase_16"/>
</dbReference>
<evidence type="ECO:0000256" key="2">
    <source>
        <dbReference type="ARBA" id="ARBA00022729"/>
    </source>
</evidence>